<accession>A0A2P5P5M0</accession>
<comment type="caution">
    <text evidence="1">The sequence shown here is derived from an EMBL/GenBank/DDBJ whole genome shotgun (WGS) entry which is preliminary data.</text>
</comment>
<dbReference type="AlphaFoldDB" id="A0A2P5P5M0"/>
<gene>
    <name evidence="1" type="ORF">JP09_007530</name>
</gene>
<evidence type="ECO:0000313" key="1">
    <source>
        <dbReference type="EMBL" id="PPD57589.1"/>
    </source>
</evidence>
<dbReference type="EMBL" id="JQAN02000011">
    <property type="protein sequence ID" value="PPD57589.1"/>
    <property type="molecule type" value="Genomic_DNA"/>
</dbReference>
<reference evidence="1 2" key="1">
    <citation type="journal article" date="2017" name="ISME J.">
        <title>Grape pomace compost harbors organohalide-respiring Dehalogenimonas species with novel reductive dehalogenase genes.</title>
        <authorList>
            <person name="Yang Y."/>
            <person name="Higgins S.A."/>
            <person name="Yan J."/>
            <person name="Simsir B."/>
            <person name="Chourey K."/>
            <person name="Iyer R."/>
            <person name="Hettich R.L."/>
            <person name="Baldwin B."/>
            <person name="Ogles D.M."/>
            <person name="Loffler F.E."/>
        </authorList>
    </citation>
    <scope>NUCLEOTIDE SEQUENCE [LARGE SCALE GENOMIC DNA]</scope>
    <source>
        <strain evidence="1 2">GP</strain>
    </source>
</reference>
<dbReference type="Proteomes" id="UP000235653">
    <property type="component" value="Unassembled WGS sequence"/>
</dbReference>
<protein>
    <submittedName>
        <fullName evidence="1">Uncharacterized protein</fullName>
    </submittedName>
</protein>
<proteinExistence type="predicted"/>
<organism evidence="1 2">
    <name type="scientific">Dehalogenimonas etheniformans</name>
    <dbReference type="NCBI Taxonomy" id="1536648"/>
    <lineage>
        <taxon>Bacteria</taxon>
        <taxon>Bacillati</taxon>
        <taxon>Chloroflexota</taxon>
        <taxon>Dehalococcoidia</taxon>
        <taxon>Dehalococcoidales</taxon>
        <taxon>Dehalococcoidaceae</taxon>
        <taxon>Dehalogenimonas</taxon>
    </lineage>
</organism>
<sequence>MFESTLAYIGTLLIAFDIVRKVSNLDAVLGMSFMYPVTSLVKKHDSWVKGNPVKEIIFWLGVLIVLTIFGALTLVISTLLKIIWVITLTLNAFHNSVNKYRFKLYKEYDPYVKKSARLILDAAGDRNPKHEAKVIRTIKLDELPIIPIIGIVLLTISFIQSLG</sequence>
<keyword evidence="2" id="KW-1185">Reference proteome</keyword>
<evidence type="ECO:0000313" key="2">
    <source>
        <dbReference type="Proteomes" id="UP000235653"/>
    </source>
</evidence>
<dbReference type="RefSeq" id="WP_102330601.1">
    <property type="nucleotide sequence ID" value="NZ_CP058566.2"/>
</dbReference>
<name>A0A2P5P5M0_9CHLR</name>